<dbReference type="PANTHER" id="PTHR41533:SF2">
    <property type="entry name" value="BLR7131 PROTEIN"/>
    <property type="match status" value="1"/>
</dbReference>
<gene>
    <name evidence="9" type="ORF">DOQ08_01479</name>
</gene>
<dbReference type="GO" id="GO:0009252">
    <property type="term" value="P:peptidoglycan biosynthetic process"/>
    <property type="evidence" value="ECO:0007669"/>
    <property type="project" value="UniProtKB-UniPathway"/>
</dbReference>
<dbReference type="GO" id="GO:0008360">
    <property type="term" value="P:regulation of cell shape"/>
    <property type="evidence" value="ECO:0007669"/>
    <property type="project" value="UniProtKB-UniRule"/>
</dbReference>
<dbReference type="InterPro" id="IPR036365">
    <property type="entry name" value="PGBD-like_sf"/>
</dbReference>
<proteinExistence type="inferred from homology"/>
<dbReference type="InterPro" id="IPR052905">
    <property type="entry name" value="LD-transpeptidase_YkuD-like"/>
</dbReference>
<dbReference type="PROSITE" id="PS52029">
    <property type="entry name" value="LD_TPASE"/>
    <property type="match status" value="1"/>
</dbReference>
<evidence type="ECO:0000256" key="7">
    <source>
        <dbReference type="PROSITE-ProRule" id="PRU01373"/>
    </source>
</evidence>
<dbReference type="InterPro" id="IPR005490">
    <property type="entry name" value="LD_TPept_cat_dom"/>
</dbReference>
<feature type="active site" description="Proton donor/acceptor" evidence="7">
    <location>
        <position position="449"/>
    </location>
</feature>
<dbReference type="SUPFAM" id="SSF47090">
    <property type="entry name" value="PGBD-like"/>
    <property type="match status" value="1"/>
</dbReference>
<comment type="pathway">
    <text evidence="1 7">Cell wall biogenesis; peptidoglycan biosynthesis.</text>
</comment>
<evidence type="ECO:0000256" key="4">
    <source>
        <dbReference type="ARBA" id="ARBA00022960"/>
    </source>
</evidence>
<keyword evidence="5 7" id="KW-0573">Peptidoglycan synthesis</keyword>
<dbReference type="InterPro" id="IPR038063">
    <property type="entry name" value="Transpep_catalytic_dom"/>
</dbReference>
<keyword evidence="10" id="KW-1185">Reference proteome</keyword>
<dbReference type="PANTHER" id="PTHR41533">
    <property type="entry name" value="L,D-TRANSPEPTIDASE HI_1667-RELATED"/>
    <property type="match status" value="1"/>
</dbReference>
<dbReference type="UniPathway" id="UPA00219"/>
<dbReference type="EMBL" id="QMDL01000002">
    <property type="protein sequence ID" value="RMJ04159.1"/>
    <property type="molecule type" value="Genomic_DNA"/>
</dbReference>
<evidence type="ECO:0000259" key="8">
    <source>
        <dbReference type="PROSITE" id="PS52029"/>
    </source>
</evidence>
<keyword evidence="4 7" id="KW-0133">Cell shape</keyword>
<dbReference type="CDD" id="cd16913">
    <property type="entry name" value="YkuD_like"/>
    <property type="match status" value="1"/>
</dbReference>
<feature type="domain" description="L,D-TPase catalytic" evidence="8">
    <location>
        <begin position="314"/>
        <end position="506"/>
    </location>
</feature>
<name>A0A3M2RG71_9GAMM</name>
<feature type="active site" description="Nucleophile" evidence="7">
    <location>
        <position position="468"/>
    </location>
</feature>
<sequence length="561" mass="63796">MQDATLSATKKSYLLIIMLLAFMQNAYSDDRIISRIEALQSGYPVTIGDSPLNARAALAQFYEARDYQPAWTSPAAQNELLKAINEISDEGLIPSDYHQEALRDIIQRSQDDTTPELPAELDLIFSDAFLLLGSHLLEGKVNPQTIDAEWTANRRQRQLHLVLAEALQSGQVYQTLQSLKPPAPAYHRLASYRRQLSALLGRPWPLHEAGPTIRPGDSDPRLPAIRQQLILLGDLPVPDNDSQHELGSSPVDQLYTGNLIQAIPTFQARHGLDPDGIIGRKTLAALNMMPIERIRQVDANLERWRWLPDSLGDTYVLVNIAGFDMVMVENGEEVLHQRVIVGGPFRQTPVFSDRIRYLVFNPTWTVPRTLMIQDQLPRIKSDPSYLKRMNFKVYKGWGANQVEIDPDEVNWASLSADNFSYQLVQQPGPTNSLGQVKFMFPNKHAVYLHDTPGQYHFSRLERTISSGCIRVERPFELAERLLIGNSRWNHDNISQARELKEPVNVVLNKPVPVHLQYWTTWVDKFGNLQIREDVYGRDRRLIDALRSDAQGNLQLTPRSKR</sequence>
<evidence type="ECO:0000313" key="10">
    <source>
        <dbReference type="Proteomes" id="UP000265903"/>
    </source>
</evidence>
<evidence type="ECO:0000256" key="6">
    <source>
        <dbReference type="ARBA" id="ARBA00023316"/>
    </source>
</evidence>
<dbReference type="Pfam" id="PF03734">
    <property type="entry name" value="YkuD"/>
    <property type="match status" value="1"/>
</dbReference>
<accession>A0A3M2RG71</accession>
<evidence type="ECO:0000256" key="5">
    <source>
        <dbReference type="ARBA" id="ARBA00022984"/>
    </source>
</evidence>
<comment type="similarity">
    <text evidence="2">Belongs to the YkuD family.</text>
</comment>
<comment type="caution">
    <text evidence="9">The sequence shown here is derived from an EMBL/GenBank/DDBJ whole genome shotgun (WGS) entry which is preliminary data.</text>
</comment>
<evidence type="ECO:0000313" key="9">
    <source>
        <dbReference type="EMBL" id="RMJ04159.1"/>
    </source>
</evidence>
<dbReference type="Gene3D" id="2.40.440.10">
    <property type="entry name" value="L,D-transpeptidase catalytic domain-like"/>
    <property type="match status" value="1"/>
</dbReference>
<evidence type="ECO:0000256" key="2">
    <source>
        <dbReference type="ARBA" id="ARBA00005992"/>
    </source>
</evidence>
<dbReference type="GO" id="GO:0016740">
    <property type="term" value="F:transferase activity"/>
    <property type="evidence" value="ECO:0007669"/>
    <property type="project" value="UniProtKB-KW"/>
</dbReference>
<dbReference type="Pfam" id="PF20142">
    <property type="entry name" value="Scaffold"/>
    <property type="match status" value="1"/>
</dbReference>
<dbReference type="Proteomes" id="UP000265903">
    <property type="component" value="Unassembled WGS sequence"/>
</dbReference>
<dbReference type="Gene3D" id="1.10.101.10">
    <property type="entry name" value="PGBD-like superfamily/PGBD"/>
    <property type="match status" value="1"/>
</dbReference>
<dbReference type="GO" id="GO:0071555">
    <property type="term" value="P:cell wall organization"/>
    <property type="evidence" value="ECO:0007669"/>
    <property type="project" value="UniProtKB-UniRule"/>
</dbReference>
<organism evidence="9 10">
    <name type="scientific">Marinobacter litoralis</name>
    <dbReference type="NCBI Taxonomy" id="187981"/>
    <lineage>
        <taxon>Bacteria</taxon>
        <taxon>Pseudomonadati</taxon>
        <taxon>Pseudomonadota</taxon>
        <taxon>Gammaproteobacteria</taxon>
        <taxon>Pseudomonadales</taxon>
        <taxon>Marinobacteraceae</taxon>
        <taxon>Marinobacter</taxon>
    </lineage>
</organism>
<dbReference type="InterPro" id="IPR002477">
    <property type="entry name" value="Peptidoglycan-bd-like"/>
</dbReference>
<dbReference type="SUPFAM" id="SSF141523">
    <property type="entry name" value="L,D-transpeptidase catalytic domain-like"/>
    <property type="match status" value="1"/>
</dbReference>
<protein>
    <submittedName>
        <fullName evidence="9">Murein L,D-transpeptidase</fullName>
    </submittedName>
</protein>
<reference evidence="9 10" key="1">
    <citation type="submission" date="2018-08" db="EMBL/GenBank/DDBJ databases">
        <title>Whole Genome Sequence of the Moderate Halophilic Marine Bacterium Marinobacter litoralis Sw-45.</title>
        <authorList>
            <person name="Musa H."/>
        </authorList>
    </citation>
    <scope>NUCLEOTIDE SEQUENCE [LARGE SCALE GENOMIC DNA]</scope>
    <source>
        <strain evidence="9 10">Sw-45</strain>
    </source>
</reference>
<dbReference type="AlphaFoldDB" id="A0A3M2RG71"/>
<keyword evidence="6 7" id="KW-0961">Cell wall biogenesis/degradation</keyword>
<evidence type="ECO:0000256" key="3">
    <source>
        <dbReference type="ARBA" id="ARBA00022679"/>
    </source>
</evidence>
<keyword evidence="3" id="KW-0808">Transferase</keyword>
<evidence type="ECO:0000256" key="1">
    <source>
        <dbReference type="ARBA" id="ARBA00004752"/>
    </source>
</evidence>
<dbReference type="InterPro" id="IPR036366">
    <property type="entry name" value="PGBDSf"/>
</dbReference>
<dbReference type="GO" id="GO:0004180">
    <property type="term" value="F:carboxypeptidase activity"/>
    <property type="evidence" value="ECO:0007669"/>
    <property type="project" value="UniProtKB-ARBA"/>
</dbReference>
<dbReference type="RefSeq" id="WP_227537541.1">
    <property type="nucleotide sequence ID" value="NZ_QMDL01000002.1"/>
</dbReference>
<dbReference type="InterPro" id="IPR045380">
    <property type="entry name" value="LD_TPept_scaffold_dom"/>
</dbReference>
<dbReference type="Pfam" id="PF01471">
    <property type="entry name" value="PG_binding_1"/>
    <property type="match status" value="1"/>
</dbReference>